<accession>A0A6L6QKG3</accession>
<feature type="compositionally biased region" description="Basic and acidic residues" evidence="1">
    <location>
        <begin position="58"/>
        <end position="71"/>
    </location>
</feature>
<proteinExistence type="predicted"/>
<comment type="caution">
    <text evidence="2">The sequence shown here is derived from an EMBL/GenBank/DDBJ whole genome shotgun (WGS) entry which is preliminary data.</text>
</comment>
<protein>
    <submittedName>
        <fullName evidence="2">Uncharacterized protein</fullName>
    </submittedName>
</protein>
<sequence>MTAIVFLRLPEPRQVADPRTWLTPVEVRIVPPPPPVPPPVVESASHPVAAAGPRRQQRHAEPRKKTPKEEQPELATQPARESTFILTPAESGSAPRFDREAAKAAARDIAGELGPPQIALRETRQEKLGRKIQSAARPNCKDGIPGGLLAPLYLMMDKKDSGCKW</sequence>
<dbReference type="AlphaFoldDB" id="A0A6L6QKG3"/>
<name>A0A6L6QKG3_9BURK</name>
<feature type="compositionally biased region" description="Basic and acidic residues" evidence="1">
    <location>
        <begin position="96"/>
        <end position="110"/>
    </location>
</feature>
<dbReference type="Proteomes" id="UP000472320">
    <property type="component" value="Unassembled WGS sequence"/>
</dbReference>
<dbReference type="OrthoDB" id="8703226at2"/>
<reference evidence="2 3" key="1">
    <citation type="submission" date="2019-11" db="EMBL/GenBank/DDBJ databases">
        <title>Type strains purchased from KCTC, JCM and DSMZ.</title>
        <authorList>
            <person name="Lu H."/>
        </authorList>
    </citation>
    <scope>NUCLEOTIDE SEQUENCE [LARGE SCALE GENOMIC DNA]</scope>
    <source>
        <strain evidence="2 3">JCM 31587</strain>
    </source>
</reference>
<gene>
    <name evidence="2" type="ORF">GM658_20330</name>
</gene>
<dbReference type="EMBL" id="WNKX01000017">
    <property type="protein sequence ID" value="MTW12958.1"/>
    <property type="molecule type" value="Genomic_DNA"/>
</dbReference>
<feature type="region of interest" description="Disordered" evidence="1">
    <location>
        <begin position="27"/>
        <end position="120"/>
    </location>
</feature>
<evidence type="ECO:0000313" key="3">
    <source>
        <dbReference type="Proteomes" id="UP000472320"/>
    </source>
</evidence>
<feature type="compositionally biased region" description="Pro residues" evidence="1">
    <location>
        <begin position="30"/>
        <end position="40"/>
    </location>
</feature>
<feature type="compositionally biased region" description="Low complexity" evidence="1">
    <location>
        <begin position="41"/>
        <end position="51"/>
    </location>
</feature>
<dbReference type="RefSeq" id="WP_155455885.1">
    <property type="nucleotide sequence ID" value="NZ_WNKX01000017.1"/>
</dbReference>
<evidence type="ECO:0000313" key="2">
    <source>
        <dbReference type="EMBL" id="MTW12958.1"/>
    </source>
</evidence>
<keyword evidence="3" id="KW-1185">Reference proteome</keyword>
<evidence type="ECO:0000256" key="1">
    <source>
        <dbReference type="SAM" id="MobiDB-lite"/>
    </source>
</evidence>
<organism evidence="2 3">
    <name type="scientific">Massilia eburnea</name>
    <dbReference type="NCBI Taxonomy" id="1776165"/>
    <lineage>
        <taxon>Bacteria</taxon>
        <taxon>Pseudomonadati</taxon>
        <taxon>Pseudomonadota</taxon>
        <taxon>Betaproteobacteria</taxon>
        <taxon>Burkholderiales</taxon>
        <taxon>Oxalobacteraceae</taxon>
        <taxon>Telluria group</taxon>
        <taxon>Massilia</taxon>
    </lineage>
</organism>